<comment type="subcellular location">
    <subcellularLocation>
        <location evidence="1">Nucleus</location>
    </subcellularLocation>
</comment>
<evidence type="ECO:0000256" key="1">
    <source>
        <dbReference type="ARBA" id="ARBA00004123"/>
    </source>
</evidence>
<name>A0A6A6X5C9_9PLEO</name>
<dbReference type="OrthoDB" id="4454541at2759"/>
<dbReference type="CDD" id="cd12148">
    <property type="entry name" value="fungal_TF_MHR"/>
    <property type="match status" value="1"/>
</dbReference>
<reference evidence="6" key="1">
    <citation type="journal article" date="2020" name="Stud. Mycol.">
        <title>101 Dothideomycetes genomes: a test case for predicting lifestyles and emergence of pathogens.</title>
        <authorList>
            <person name="Haridas S."/>
            <person name="Albert R."/>
            <person name="Binder M."/>
            <person name="Bloem J."/>
            <person name="Labutti K."/>
            <person name="Salamov A."/>
            <person name="Andreopoulos B."/>
            <person name="Baker S."/>
            <person name="Barry K."/>
            <person name="Bills G."/>
            <person name="Bluhm B."/>
            <person name="Cannon C."/>
            <person name="Castanera R."/>
            <person name="Culley D."/>
            <person name="Daum C."/>
            <person name="Ezra D."/>
            <person name="Gonzalez J."/>
            <person name="Henrissat B."/>
            <person name="Kuo A."/>
            <person name="Liang C."/>
            <person name="Lipzen A."/>
            <person name="Lutzoni F."/>
            <person name="Magnuson J."/>
            <person name="Mondo S."/>
            <person name="Nolan M."/>
            <person name="Ohm R."/>
            <person name="Pangilinan J."/>
            <person name="Park H.-J."/>
            <person name="Ramirez L."/>
            <person name="Alfaro M."/>
            <person name="Sun H."/>
            <person name="Tritt A."/>
            <person name="Yoshinaga Y."/>
            <person name="Zwiers L.-H."/>
            <person name="Turgeon B."/>
            <person name="Goodwin S."/>
            <person name="Spatafora J."/>
            <person name="Crous P."/>
            <person name="Grigoriev I."/>
        </authorList>
    </citation>
    <scope>NUCLEOTIDE SEQUENCE</scope>
    <source>
        <strain evidence="6">CBS 109.77</strain>
    </source>
</reference>
<keyword evidence="2" id="KW-0805">Transcription regulation</keyword>
<dbReference type="InterPro" id="IPR051089">
    <property type="entry name" value="prtT"/>
</dbReference>
<dbReference type="Proteomes" id="UP000799757">
    <property type="component" value="Unassembled WGS sequence"/>
</dbReference>
<dbReference type="GO" id="GO:0000976">
    <property type="term" value="F:transcription cis-regulatory region binding"/>
    <property type="evidence" value="ECO:0007669"/>
    <property type="project" value="TreeGrafter"/>
</dbReference>
<sequence>MQNNSPSVVHVESPQTAISAHSTTGHFSFVSPNPPLGTPNTHIFGSQATSIFPVSQGLTSTQVVPSRTVCSAVDIGLITWDQASVWFQSFFSGSHYLVPIFCERTDTVESVSSRSAFLFDAIVSIGCRAEEGLSSSIYHRLQSRLREHLTNVLINTLSPPSLEIIQAITVMASYSENGFTLVAIALRFALNMGMPDTVEQLMTKISKRSLEVSAEEKELYRIARVWYGICNLELFFSLDGGKLPGITLGTSPRRIRALVNHRERTAVDVRLLSQVELNIIRSNAYNNIVNQYGASILAENESLLRSTIHDTTVELALWLEEWTAIISTKPDLYHASVALSNIRIQYEWALITLHLKALSDSGIENIAIMNDFQRGMVYTAKEAAVRHLHHILHASSSPRLPIEASDQEQHPDQPSTYLTTFKWTMDYVWAKCAFSVLLVLKLALLLRDPPSDLILLLRDAHKVLEALKKITVGHIAYFQILQVSIEKCESALKEYMTEREREGGMDGLGEGEVVGDGEKDFQGYAPTEFVFEWDFPGLNLRHMPLGWQELFIDLDNVF</sequence>
<dbReference type="AlphaFoldDB" id="A0A6A6X5C9"/>
<evidence type="ECO:0000313" key="7">
    <source>
        <dbReference type="Proteomes" id="UP000799757"/>
    </source>
</evidence>
<gene>
    <name evidence="6" type="ORF">K505DRAFT_280181</name>
</gene>
<keyword evidence="3" id="KW-0238">DNA-binding</keyword>
<proteinExistence type="predicted"/>
<protein>
    <recommendedName>
        <fullName evidence="8">Transcription factor domain-containing protein</fullName>
    </recommendedName>
</protein>
<dbReference type="PANTHER" id="PTHR31845">
    <property type="entry name" value="FINGER DOMAIN PROTEIN, PUTATIVE-RELATED"/>
    <property type="match status" value="1"/>
</dbReference>
<keyword evidence="7" id="KW-1185">Reference proteome</keyword>
<keyword evidence="4" id="KW-0804">Transcription</keyword>
<dbReference type="GO" id="GO:0005634">
    <property type="term" value="C:nucleus"/>
    <property type="evidence" value="ECO:0007669"/>
    <property type="project" value="UniProtKB-SubCell"/>
</dbReference>
<keyword evidence="5" id="KW-0539">Nucleus</keyword>
<evidence type="ECO:0000256" key="5">
    <source>
        <dbReference type="ARBA" id="ARBA00023242"/>
    </source>
</evidence>
<dbReference type="PANTHER" id="PTHR31845:SF33">
    <property type="entry name" value="ZN(II)2CYS6 TRANSCRIPTION FACTOR (EUROFUNG)"/>
    <property type="match status" value="1"/>
</dbReference>
<organism evidence="6 7">
    <name type="scientific">Melanomma pulvis-pyrius CBS 109.77</name>
    <dbReference type="NCBI Taxonomy" id="1314802"/>
    <lineage>
        <taxon>Eukaryota</taxon>
        <taxon>Fungi</taxon>
        <taxon>Dikarya</taxon>
        <taxon>Ascomycota</taxon>
        <taxon>Pezizomycotina</taxon>
        <taxon>Dothideomycetes</taxon>
        <taxon>Pleosporomycetidae</taxon>
        <taxon>Pleosporales</taxon>
        <taxon>Melanommataceae</taxon>
        <taxon>Melanomma</taxon>
    </lineage>
</organism>
<dbReference type="EMBL" id="MU002005">
    <property type="protein sequence ID" value="KAF2791710.1"/>
    <property type="molecule type" value="Genomic_DNA"/>
</dbReference>
<evidence type="ECO:0000313" key="6">
    <source>
        <dbReference type="EMBL" id="KAF2791710.1"/>
    </source>
</evidence>
<evidence type="ECO:0000256" key="3">
    <source>
        <dbReference type="ARBA" id="ARBA00023125"/>
    </source>
</evidence>
<accession>A0A6A6X5C9</accession>
<evidence type="ECO:0000256" key="4">
    <source>
        <dbReference type="ARBA" id="ARBA00023163"/>
    </source>
</evidence>
<dbReference type="GO" id="GO:0000981">
    <property type="term" value="F:DNA-binding transcription factor activity, RNA polymerase II-specific"/>
    <property type="evidence" value="ECO:0007669"/>
    <property type="project" value="TreeGrafter"/>
</dbReference>
<evidence type="ECO:0008006" key="8">
    <source>
        <dbReference type="Google" id="ProtNLM"/>
    </source>
</evidence>
<evidence type="ECO:0000256" key="2">
    <source>
        <dbReference type="ARBA" id="ARBA00023015"/>
    </source>
</evidence>